<dbReference type="Gene3D" id="3.50.30.60">
    <property type="entry name" value="LD-carboxypeptidase A C-terminal domain-like"/>
    <property type="match status" value="1"/>
</dbReference>
<evidence type="ECO:0008006" key="9">
    <source>
        <dbReference type="Google" id="ProtNLM"/>
    </source>
</evidence>
<sequence>VVSPSYWLDENVIKNTAKFFTELGYNIEISKSNSLQWGPFAGTPQERADDLHRMFVNPKIDAVMCARGGYGANRVLPLLDYDLIRKNPKIFIGYSDITAYLTSITQQTNLVTFHGPMLTTYKKRWINYNYNLMNRVLTGENNINIEPPESLKTKILKDGAAAGPLWGGNMSLLINRLGTLDTLNTNGVILFLEDIDEYLYSFERMLVQMRASGMFDQINGLIIGELEDIRDREVRFGRNTDEIILDICGDLDIPIVSNFPCGHGKYQATLPISITTEIDTTKKDSPVTIIDSAVTKES</sequence>
<name>A0A381S5C1_9ZZZZ</name>
<evidence type="ECO:0000256" key="5">
    <source>
        <dbReference type="ARBA" id="ARBA00022825"/>
    </source>
</evidence>
<feature type="domain" description="LD-carboxypeptidase C-terminal" evidence="7">
    <location>
        <begin position="163"/>
        <end position="278"/>
    </location>
</feature>
<dbReference type="Pfam" id="PF02016">
    <property type="entry name" value="Peptidase_S66"/>
    <property type="match status" value="1"/>
</dbReference>
<gene>
    <name evidence="8" type="ORF">METZ01_LOCUS52114</name>
</gene>
<dbReference type="PIRSF" id="PIRSF028757">
    <property type="entry name" value="LD-carboxypeptidase"/>
    <property type="match status" value="1"/>
</dbReference>
<dbReference type="PANTHER" id="PTHR30237">
    <property type="entry name" value="MURAMOYLTETRAPEPTIDE CARBOXYPEPTIDASE"/>
    <property type="match status" value="1"/>
</dbReference>
<evidence type="ECO:0000256" key="1">
    <source>
        <dbReference type="ARBA" id="ARBA00010233"/>
    </source>
</evidence>
<dbReference type="InterPro" id="IPR040449">
    <property type="entry name" value="Peptidase_S66_N"/>
</dbReference>
<feature type="non-terminal residue" evidence="8">
    <location>
        <position position="1"/>
    </location>
</feature>
<dbReference type="PANTHER" id="PTHR30237:SF2">
    <property type="entry name" value="MUREIN TETRAPEPTIDE CARBOXYPEPTIDASE"/>
    <property type="match status" value="1"/>
</dbReference>
<evidence type="ECO:0000256" key="4">
    <source>
        <dbReference type="ARBA" id="ARBA00022801"/>
    </source>
</evidence>
<dbReference type="EMBL" id="UINC01002685">
    <property type="protein sequence ID" value="SUZ99260.1"/>
    <property type="molecule type" value="Genomic_DNA"/>
</dbReference>
<keyword evidence="5" id="KW-0720">Serine protease</keyword>
<dbReference type="InterPro" id="IPR040921">
    <property type="entry name" value="Peptidase_S66C"/>
</dbReference>
<feature type="domain" description="LD-carboxypeptidase N-terminal" evidence="6">
    <location>
        <begin position="1"/>
        <end position="115"/>
    </location>
</feature>
<dbReference type="Gene3D" id="3.40.50.10740">
    <property type="entry name" value="Class I glutamine amidotransferase-like"/>
    <property type="match status" value="1"/>
</dbReference>
<dbReference type="SUPFAM" id="SSF141986">
    <property type="entry name" value="LD-carboxypeptidase A C-terminal domain-like"/>
    <property type="match status" value="1"/>
</dbReference>
<dbReference type="InterPro" id="IPR003507">
    <property type="entry name" value="S66_fam"/>
</dbReference>
<evidence type="ECO:0000256" key="2">
    <source>
        <dbReference type="ARBA" id="ARBA00022645"/>
    </source>
</evidence>
<dbReference type="GO" id="GO:0006508">
    <property type="term" value="P:proteolysis"/>
    <property type="evidence" value="ECO:0007669"/>
    <property type="project" value="UniProtKB-KW"/>
</dbReference>
<dbReference type="CDD" id="cd07025">
    <property type="entry name" value="Peptidase_S66"/>
    <property type="match status" value="1"/>
</dbReference>
<dbReference type="Pfam" id="PF17676">
    <property type="entry name" value="Peptidase_S66C"/>
    <property type="match status" value="1"/>
</dbReference>
<evidence type="ECO:0000256" key="3">
    <source>
        <dbReference type="ARBA" id="ARBA00022670"/>
    </source>
</evidence>
<dbReference type="GO" id="GO:0008236">
    <property type="term" value="F:serine-type peptidase activity"/>
    <property type="evidence" value="ECO:0007669"/>
    <property type="project" value="UniProtKB-KW"/>
</dbReference>
<accession>A0A381S5C1</accession>
<organism evidence="8">
    <name type="scientific">marine metagenome</name>
    <dbReference type="NCBI Taxonomy" id="408172"/>
    <lineage>
        <taxon>unclassified sequences</taxon>
        <taxon>metagenomes</taxon>
        <taxon>ecological metagenomes</taxon>
    </lineage>
</organism>
<evidence type="ECO:0000259" key="7">
    <source>
        <dbReference type="Pfam" id="PF17676"/>
    </source>
</evidence>
<dbReference type="InterPro" id="IPR029062">
    <property type="entry name" value="Class_I_gatase-like"/>
</dbReference>
<keyword evidence="2" id="KW-0121">Carboxypeptidase</keyword>
<dbReference type="InterPro" id="IPR027461">
    <property type="entry name" value="Carboxypeptidase_A_C_sf"/>
</dbReference>
<dbReference type="InterPro" id="IPR027478">
    <property type="entry name" value="LdcA_N"/>
</dbReference>
<dbReference type="SUPFAM" id="SSF52317">
    <property type="entry name" value="Class I glutamine amidotransferase-like"/>
    <property type="match status" value="1"/>
</dbReference>
<dbReference type="GO" id="GO:0004180">
    <property type="term" value="F:carboxypeptidase activity"/>
    <property type="evidence" value="ECO:0007669"/>
    <property type="project" value="UniProtKB-KW"/>
</dbReference>
<keyword evidence="4" id="KW-0378">Hydrolase</keyword>
<dbReference type="AlphaFoldDB" id="A0A381S5C1"/>
<evidence type="ECO:0000259" key="6">
    <source>
        <dbReference type="Pfam" id="PF02016"/>
    </source>
</evidence>
<comment type="similarity">
    <text evidence="1">Belongs to the peptidase S66 family.</text>
</comment>
<evidence type="ECO:0000313" key="8">
    <source>
        <dbReference type="EMBL" id="SUZ99260.1"/>
    </source>
</evidence>
<reference evidence="8" key="1">
    <citation type="submission" date="2018-05" db="EMBL/GenBank/DDBJ databases">
        <authorList>
            <person name="Lanie J.A."/>
            <person name="Ng W.-L."/>
            <person name="Kazmierczak K.M."/>
            <person name="Andrzejewski T.M."/>
            <person name="Davidsen T.M."/>
            <person name="Wayne K.J."/>
            <person name="Tettelin H."/>
            <person name="Glass J.I."/>
            <person name="Rusch D."/>
            <person name="Podicherti R."/>
            <person name="Tsui H.-C.T."/>
            <person name="Winkler M.E."/>
        </authorList>
    </citation>
    <scope>NUCLEOTIDE SEQUENCE</scope>
</reference>
<keyword evidence="3" id="KW-0645">Protease</keyword>
<proteinExistence type="inferred from homology"/>
<protein>
    <recommendedName>
        <fullName evidence="9">LD-carboxypeptidase</fullName>
    </recommendedName>
</protein>